<dbReference type="CDD" id="cd23767">
    <property type="entry name" value="IQCD"/>
    <property type="match status" value="1"/>
</dbReference>
<dbReference type="PROSITE" id="PS50096">
    <property type="entry name" value="IQ"/>
    <property type="match status" value="1"/>
</dbReference>
<sequence length="467" mass="53425">MSKRANKNSPPEPTENSVPALTRQQLFLPAPSSFASQLLTPQLLINSYFSHRKKIQNLNPQLQKSATRIQRTWRKHKLSGDFRRKRDGCMLIQKTFRAYLYGRKRLSAQRLKHEQQMHQNYFHYCASQIQRVWRGYKVRRHDELNFYTRKHELQLIQQNQRSLQQYIKKTLKAKEDEQHQLDSQDKLNKFHTMASELHHLVSTKSISGVYNPPHLPLTSSTLQKTTSLKGTSAHNVPLESTLRSLARKNARLSLRKARGARGSSSLLAPQKLNATHKELFNQMGVLSGGATMTGMGAATSSSTGQAQFRTNHTDGSAKLHKDDLARLANATIAVDPRDASRSNPHQRIGPFLPQHKLIKRKYTTYESSVLRSSSYEHQMEEEREQNRLNHLTQISAQPFVSCKKPDEGIILRKGASMRSTQREPSSSRRRRNDKLVAFKPKVRTSAPFDRSTMPDIGPQSAPRVSQR</sequence>
<evidence type="ECO:0000256" key="1">
    <source>
        <dbReference type="SAM" id="MobiDB-lite"/>
    </source>
</evidence>
<gene>
    <name evidence="2" type="ORF">PCOS0759_LOCUS1059</name>
</gene>
<organism evidence="2">
    <name type="scientific">Percolomonas cosmopolitus</name>
    <dbReference type="NCBI Taxonomy" id="63605"/>
    <lineage>
        <taxon>Eukaryota</taxon>
        <taxon>Discoba</taxon>
        <taxon>Heterolobosea</taxon>
        <taxon>Tetramitia</taxon>
        <taxon>Eutetramitia</taxon>
        <taxon>Percolomonadidae</taxon>
        <taxon>Percolomonas</taxon>
    </lineage>
</organism>
<dbReference type="Gene3D" id="1.20.5.190">
    <property type="match status" value="1"/>
</dbReference>
<feature type="region of interest" description="Disordered" evidence="1">
    <location>
        <begin position="412"/>
        <end position="467"/>
    </location>
</feature>
<dbReference type="AlphaFoldDB" id="A0A7S1KM12"/>
<accession>A0A7S1KM12</accession>
<evidence type="ECO:0000313" key="2">
    <source>
        <dbReference type="EMBL" id="CAD9077827.1"/>
    </source>
</evidence>
<reference evidence="2" key="1">
    <citation type="submission" date="2021-01" db="EMBL/GenBank/DDBJ databases">
        <authorList>
            <person name="Corre E."/>
            <person name="Pelletier E."/>
            <person name="Niang G."/>
            <person name="Scheremetjew M."/>
            <person name="Finn R."/>
            <person name="Kale V."/>
            <person name="Holt S."/>
            <person name="Cochrane G."/>
            <person name="Meng A."/>
            <person name="Brown T."/>
            <person name="Cohen L."/>
        </authorList>
    </citation>
    <scope>NUCLEOTIDE SEQUENCE</scope>
    <source>
        <strain evidence="2">WS</strain>
    </source>
</reference>
<proteinExistence type="predicted"/>
<dbReference type="InterPro" id="IPR000048">
    <property type="entry name" value="IQ_motif_EF-hand-BS"/>
</dbReference>
<name>A0A7S1KM12_9EUKA</name>
<dbReference type="Pfam" id="PF00612">
    <property type="entry name" value="IQ"/>
    <property type="match status" value="2"/>
</dbReference>
<protein>
    <submittedName>
        <fullName evidence="2">Uncharacterized protein</fullName>
    </submittedName>
</protein>
<dbReference type="EMBL" id="HBGD01001317">
    <property type="protein sequence ID" value="CAD9077827.1"/>
    <property type="molecule type" value="Transcribed_RNA"/>
</dbReference>